<keyword evidence="1" id="KW-0479">Metal-binding</keyword>
<keyword evidence="9" id="KW-1185">Reference proteome</keyword>
<dbReference type="Gene3D" id="3.30.160.60">
    <property type="entry name" value="Classic Zinc Finger"/>
    <property type="match status" value="3"/>
</dbReference>
<evidence type="ECO:0000256" key="4">
    <source>
        <dbReference type="ARBA" id="ARBA00022833"/>
    </source>
</evidence>
<dbReference type="InterPro" id="IPR013087">
    <property type="entry name" value="Znf_C2H2_type"/>
</dbReference>
<dbReference type="InterPro" id="IPR036236">
    <property type="entry name" value="Znf_C2H2_sf"/>
</dbReference>
<evidence type="ECO:0000256" key="3">
    <source>
        <dbReference type="ARBA" id="ARBA00022771"/>
    </source>
</evidence>
<evidence type="ECO:0000256" key="1">
    <source>
        <dbReference type="ARBA" id="ARBA00022723"/>
    </source>
</evidence>
<dbReference type="GO" id="GO:0008270">
    <property type="term" value="F:zinc ion binding"/>
    <property type="evidence" value="ECO:0007669"/>
    <property type="project" value="UniProtKB-KW"/>
</dbReference>
<dbReference type="PANTHER" id="PTHR24379:SF121">
    <property type="entry name" value="C2H2-TYPE DOMAIN-CONTAINING PROTEIN"/>
    <property type="match status" value="1"/>
</dbReference>
<organism evidence="8 9">
    <name type="scientific">Meganyctiphanes norvegica</name>
    <name type="common">Northern krill</name>
    <name type="synonym">Thysanopoda norvegica</name>
    <dbReference type="NCBI Taxonomy" id="48144"/>
    <lineage>
        <taxon>Eukaryota</taxon>
        <taxon>Metazoa</taxon>
        <taxon>Ecdysozoa</taxon>
        <taxon>Arthropoda</taxon>
        <taxon>Crustacea</taxon>
        <taxon>Multicrustacea</taxon>
        <taxon>Malacostraca</taxon>
        <taxon>Eumalacostraca</taxon>
        <taxon>Eucarida</taxon>
        <taxon>Euphausiacea</taxon>
        <taxon>Euphausiidae</taxon>
        <taxon>Meganyctiphanes</taxon>
    </lineage>
</organism>
<evidence type="ECO:0000313" key="9">
    <source>
        <dbReference type="Proteomes" id="UP001497623"/>
    </source>
</evidence>
<keyword evidence="2" id="KW-0677">Repeat</keyword>
<feature type="domain" description="C2H2-type" evidence="7">
    <location>
        <begin position="83"/>
        <end position="110"/>
    </location>
</feature>
<name>A0AAV2RDU7_MEGNR</name>
<keyword evidence="3 5" id="KW-0863">Zinc-finger</keyword>
<comment type="caution">
    <text evidence="8">The sequence shown here is derived from an EMBL/GenBank/DDBJ whole genome shotgun (WGS) entry which is preliminary data.</text>
</comment>
<dbReference type="SMART" id="SM00355">
    <property type="entry name" value="ZnF_C2H2"/>
    <property type="match status" value="8"/>
</dbReference>
<dbReference type="PROSITE" id="PS50157">
    <property type="entry name" value="ZINC_FINGER_C2H2_2"/>
    <property type="match status" value="3"/>
</dbReference>
<dbReference type="SUPFAM" id="SSF57667">
    <property type="entry name" value="beta-beta-alpha zinc fingers"/>
    <property type="match status" value="2"/>
</dbReference>
<feature type="domain" description="C2H2-type" evidence="7">
    <location>
        <begin position="111"/>
        <end position="133"/>
    </location>
</feature>
<protein>
    <recommendedName>
        <fullName evidence="7">C2H2-type domain-containing protein</fullName>
    </recommendedName>
</protein>
<evidence type="ECO:0000313" key="8">
    <source>
        <dbReference type="EMBL" id="CAL4122883.1"/>
    </source>
</evidence>
<feature type="region of interest" description="Disordered" evidence="6">
    <location>
        <begin position="262"/>
        <end position="282"/>
    </location>
</feature>
<dbReference type="EMBL" id="CAXKWB010020926">
    <property type="protein sequence ID" value="CAL4122883.1"/>
    <property type="molecule type" value="Genomic_DNA"/>
</dbReference>
<sequence>MKLKSNKIIQENISDILETNKKISKRNVYTCNECDFSDTEKRRLSKHRQMHKLHKCSECEFTESNLRKFNKHKQEKHRKYVEYRCDVCNYVTKHKTRYLDHKLCHNGQKTFICNVCHKGFIRKHSLVIHLKIHGIKADIITLKEDNENHYVFSCSQCDYFCDSMPKLQEHELNHNMLEMSDYLITELKEESDVNKVNKQNELYDYIENELNLCARLEKPDHEKETDVEELGNDVKPNKNELDKHNNNDGIKIEKTHESTAMHYDEERMNSNQSEEQEDEEIRNISKSKEFSANKDIIENALVYNCNVCQFITENKEQYEKHLFIHKTSFVSNENIKEENLHKPFLCSECDYSCDNKHQLFTHNLKHGYNQLFVCTECSFVSPLKQIVKEHIVIHIDTNPYACVGVFKNK</sequence>
<dbReference type="AlphaFoldDB" id="A0AAV2RDU7"/>
<feature type="domain" description="C2H2-type" evidence="7">
    <location>
        <begin position="29"/>
        <end position="56"/>
    </location>
</feature>
<feature type="compositionally biased region" description="Basic and acidic residues" evidence="6">
    <location>
        <begin position="235"/>
        <end position="248"/>
    </location>
</feature>
<dbReference type="PROSITE" id="PS00028">
    <property type="entry name" value="ZINC_FINGER_C2H2_1"/>
    <property type="match status" value="3"/>
</dbReference>
<dbReference type="PANTHER" id="PTHR24379">
    <property type="entry name" value="KRAB AND ZINC FINGER DOMAIN-CONTAINING"/>
    <property type="match status" value="1"/>
</dbReference>
<keyword evidence="4" id="KW-0862">Zinc</keyword>
<evidence type="ECO:0000256" key="2">
    <source>
        <dbReference type="ARBA" id="ARBA00022737"/>
    </source>
</evidence>
<dbReference type="FunFam" id="3.30.160.60:FF:000110">
    <property type="entry name" value="Zinc finger protein-like"/>
    <property type="match status" value="1"/>
</dbReference>
<dbReference type="Proteomes" id="UP001497623">
    <property type="component" value="Unassembled WGS sequence"/>
</dbReference>
<evidence type="ECO:0000256" key="5">
    <source>
        <dbReference type="PROSITE-ProRule" id="PRU00042"/>
    </source>
</evidence>
<reference evidence="8 9" key="1">
    <citation type="submission" date="2024-05" db="EMBL/GenBank/DDBJ databases">
        <authorList>
            <person name="Wallberg A."/>
        </authorList>
    </citation>
    <scope>NUCLEOTIDE SEQUENCE [LARGE SCALE GENOMIC DNA]</scope>
</reference>
<evidence type="ECO:0000259" key="7">
    <source>
        <dbReference type="PROSITE" id="PS50157"/>
    </source>
</evidence>
<proteinExistence type="predicted"/>
<feature type="region of interest" description="Disordered" evidence="6">
    <location>
        <begin position="220"/>
        <end position="248"/>
    </location>
</feature>
<accession>A0AAV2RDU7</accession>
<evidence type="ECO:0000256" key="6">
    <source>
        <dbReference type="SAM" id="MobiDB-lite"/>
    </source>
</evidence>
<gene>
    <name evidence="8" type="ORF">MNOR_LOCUS23592</name>
</gene>